<sequence length="118" mass="14148">MNNIPVDSIVFSVTYENYIKHIQNDKPEKKVGEWNMGGHMTNLIKFGYTYLKDSDQMIVKKHYIDSFEKQSDGKYCFYFSKSEDIFFEYPYSRVQARHYRSSIDLERCDKLSENEIKN</sequence>
<proteinExistence type="predicted"/>
<dbReference type="EMBL" id="UINC01180087">
    <property type="protein sequence ID" value="SVD89108.1"/>
    <property type="molecule type" value="Genomic_DNA"/>
</dbReference>
<gene>
    <name evidence="1" type="ORF">METZ01_LOCUS441962</name>
</gene>
<evidence type="ECO:0000313" key="1">
    <source>
        <dbReference type="EMBL" id="SVD89108.1"/>
    </source>
</evidence>
<reference evidence="1" key="1">
    <citation type="submission" date="2018-05" db="EMBL/GenBank/DDBJ databases">
        <authorList>
            <person name="Lanie J.A."/>
            <person name="Ng W.-L."/>
            <person name="Kazmierczak K.M."/>
            <person name="Andrzejewski T.M."/>
            <person name="Davidsen T.M."/>
            <person name="Wayne K.J."/>
            <person name="Tettelin H."/>
            <person name="Glass J.I."/>
            <person name="Rusch D."/>
            <person name="Podicherti R."/>
            <person name="Tsui H.-C.T."/>
            <person name="Winkler M.E."/>
        </authorList>
    </citation>
    <scope>NUCLEOTIDE SEQUENCE</scope>
</reference>
<feature type="non-terminal residue" evidence="1">
    <location>
        <position position="118"/>
    </location>
</feature>
<name>A0A382Z301_9ZZZZ</name>
<accession>A0A382Z301</accession>
<dbReference type="AlphaFoldDB" id="A0A382Z301"/>
<protein>
    <submittedName>
        <fullName evidence="1">Uncharacterized protein</fullName>
    </submittedName>
</protein>
<organism evidence="1">
    <name type="scientific">marine metagenome</name>
    <dbReference type="NCBI Taxonomy" id="408172"/>
    <lineage>
        <taxon>unclassified sequences</taxon>
        <taxon>metagenomes</taxon>
        <taxon>ecological metagenomes</taxon>
    </lineage>
</organism>